<dbReference type="PROSITE" id="PS50893">
    <property type="entry name" value="ABC_TRANSPORTER_2"/>
    <property type="match status" value="2"/>
</dbReference>
<dbReference type="InterPro" id="IPR026082">
    <property type="entry name" value="ABCA"/>
</dbReference>
<reference evidence="12 13" key="1">
    <citation type="submission" date="2014-04" db="EMBL/GenBank/DDBJ databases">
        <authorList>
            <consortium name="DOE Joint Genome Institute"/>
            <person name="Kuo A."/>
            <person name="Gay G."/>
            <person name="Dore J."/>
            <person name="Kohler A."/>
            <person name="Nagy L.G."/>
            <person name="Floudas D."/>
            <person name="Copeland A."/>
            <person name="Barry K.W."/>
            <person name="Cichocki N."/>
            <person name="Veneault-Fourrey C."/>
            <person name="LaButti K."/>
            <person name="Lindquist E.A."/>
            <person name="Lipzen A."/>
            <person name="Lundell T."/>
            <person name="Morin E."/>
            <person name="Murat C."/>
            <person name="Sun H."/>
            <person name="Tunlid A."/>
            <person name="Henrissat B."/>
            <person name="Grigoriev I.V."/>
            <person name="Hibbett D.S."/>
            <person name="Martin F."/>
            <person name="Nordberg H.P."/>
            <person name="Cantor M.N."/>
            <person name="Hua S.X."/>
        </authorList>
    </citation>
    <scope>NUCLEOTIDE SEQUENCE [LARGE SCALE GENOMIC DNA]</scope>
    <source>
        <strain evidence="13">h7</strain>
    </source>
</reference>
<dbReference type="GO" id="GO:0005319">
    <property type="term" value="F:lipid transporter activity"/>
    <property type="evidence" value="ECO:0007669"/>
    <property type="project" value="TreeGrafter"/>
</dbReference>
<feature type="domain" description="ABC transporter" evidence="11">
    <location>
        <begin position="1221"/>
        <end position="1450"/>
    </location>
</feature>
<evidence type="ECO:0000313" key="13">
    <source>
        <dbReference type="Proteomes" id="UP000053424"/>
    </source>
</evidence>
<dbReference type="Proteomes" id="UP000053424">
    <property type="component" value="Unassembled WGS sequence"/>
</dbReference>
<dbReference type="InterPro" id="IPR003439">
    <property type="entry name" value="ABC_transporter-like_ATP-bd"/>
</dbReference>
<evidence type="ECO:0000259" key="11">
    <source>
        <dbReference type="PROSITE" id="PS50893"/>
    </source>
</evidence>
<name>A0A0C3C1Q4_HEBCY</name>
<dbReference type="Pfam" id="PF12698">
    <property type="entry name" value="ABC2_membrane_3"/>
    <property type="match status" value="1"/>
</dbReference>
<evidence type="ECO:0000256" key="3">
    <source>
        <dbReference type="ARBA" id="ARBA00022448"/>
    </source>
</evidence>
<gene>
    <name evidence="12" type="ORF">M413DRAFT_420628</name>
</gene>
<keyword evidence="5" id="KW-0677">Repeat</keyword>
<dbReference type="HOGENOM" id="CLU_001640_1_0_1"/>
<feature type="domain" description="ABC transporter" evidence="11">
    <location>
        <begin position="440"/>
        <end position="656"/>
    </location>
</feature>
<dbReference type="OrthoDB" id="8061355at2759"/>
<keyword evidence="4 10" id="KW-0812">Transmembrane</keyword>
<evidence type="ECO:0000313" key="12">
    <source>
        <dbReference type="EMBL" id="KIM38139.1"/>
    </source>
</evidence>
<dbReference type="GO" id="GO:0140359">
    <property type="term" value="F:ABC-type transporter activity"/>
    <property type="evidence" value="ECO:0007669"/>
    <property type="project" value="InterPro"/>
</dbReference>
<evidence type="ECO:0000256" key="7">
    <source>
        <dbReference type="ARBA" id="ARBA00022840"/>
    </source>
</evidence>
<feature type="transmembrane region" description="Helical" evidence="10">
    <location>
        <begin position="338"/>
        <end position="359"/>
    </location>
</feature>
<dbReference type="GO" id="GO:0016020">
    <property type="term" value="C:membrane"/>
    <property type="evidence" value="ECO:0007669"/>
    <property type="project" value="UniProtKB-SubCell"/>
</dbReference>
<proteinExistence type="inferred from homology"/>
<feature type="transmembrane region" description="Helical" evidence="10">
    <location>
        <begin position="225"/>
        <end position="245"/>
    </location>
</feature>
<protein>
    <recommendedName>
        <fullName evidence="11">ABC transporter domain-containing protein</fullName>
    </recommendedName>
</protein>
<feature type="transmembrane region" description="Helical" evidence="10">
    <location>
        <begin position="967"/>
        <end position="987"/>
    </location>
</feature>
<dbReference type="SMART" id="SM00382">
    <property type="entry name" value="AAA"/>
    <property type="match status" value="1"/>
</dbReference>
<dbReference type="GO" id="GO:0016887">
    <property type="term" value="F:ATP hydrolysis activity"/>
    <property type="evidence" value="ECO:0007669"/>
    <property type="project" value="InterPro"/>
</dbReference>
<dbReference type="GO" id="GO:0005524">
    <property type="term" value="F:ATP binding"/>
    <property type="evidence" value="ECO:0007669"/>
    <property type="project" value="UniProtKB-KW"/>
</dbReference>
<dbReference type="InterPro" id="IPR003593">
    <property type="entry name" value="AAA+_ATPase"/>
</dbReference>
<dbReference type="InterPro" id="IPR017871">
    <property type="entry name" value="ABC_transporter-like_CS"/>
</dbReference>
<feature type="transmembrane region" description="Helical" evidence="10">
    <location>
        <begin position="306"/>
        <end position="332"/>
    </location>
</feature>
<evidence type="ECO:0000256" key="2">
    <source>
        <dbReference type="ARBA" id="ARBA00008869"/>
    </source>
</evidence>
<dbReference type="PANTHER" id="PTHR19229">
    <property type="entry name" value="ATP-BINDING CASSETTE TRANSPORTER SUBFAMILY A ABCA"/>
    <property type="match status" value="1"/>
</dbReference>
<dbReference type="PROSITE" id="PS00211">
    <property type="entry name" value="ABC_TRANSPORTER_1"/>
    <property type="match status" value="1"/>
</dbReference>
<feature type="transmembrane region" description="Helical" evidence="10">
    <location>
        <begin position="1007"/>
        <end position="1032"/>
    </location>
</feature>
<dbReference type="Gene3D" id="3.40.50.300">
    <property type="entry name" value="P-loop containing nucleotide triphosphate hydrolases"/>
    <property type="match status" value="2"/>
</dbReference>
<keyword evidence="6" id="KW-0547">Nucleotide-binding</keyword>
<feature type="transmembrane region" description="Helical" evidence="10">
    <location>
        <begin position="380"/>
        <end position="403"/>
    </location>
</feature>
<reference evidence="13" key="2">
    <citation type="submission" date="2015-01" db="EMBL/GenBank/DDBJ databases">
        <title>Evolutionary Origins and Diversification of the Mycorrhizal Mutualists.</title>
        <authorList>
            <consortium name="DOE Joint Genome Institute"/>
            <consortium name="Mycorrhizal Genomics Consortium"/>
            <person name="Kohler A."/>
            <person name="Kuo A."/>
            <person name="Nagy L.G."/>
            <person name="Floudas D."/>
            <person name="Copeland A."/>
            <person name="Barry K.W."/>
            <person name="Cichocki N."/>
            <person name="Veneault-Fourrey C."/>
            <person name="LaButti K."/>
            <person name="Lindquist E.A."/>
            <person name="Lipzen A."/>
            <person name="Lundell T."/>
            <person name="Morin E."/>
            <person name="Murat C."/>
            <person name="Riley R."/>
            <person name="Ohm R."/>
            <person name="Sun H."/>
            <person name="Tunlid A."/>
            <person name="Henrissat B."/>
            <person name="Grigoriev I.V."/>
            <person name="Hibbett D.S."/>
            <person name="Martin F."/>
        </authorList>
    </citation>
    <scope>NUCLEOTIDE SEQUENCE [LARGE SCALE GENOMIC DNA]</scope>
    <source>
        <strain evidence="13">h7</strain>
    </source>
</reference>
<dbReference type="STRING" id="686832.A0A0C3C1Q4"/>
<keyword evidence="9 10" id="KW-0472">Membrane</keyword>
<accession>A0A0C3C1Q4</accession>
<dbReference type="InterPro" id="IPR013525">
    <property type="entry name" value="ABC2_TM"/>
</dbReference>
<evidence type="ECO:0000256" key="4">
    <source>
        <dbReference type="ARBA" id="ARBA00022692"/>
    </source>
</evidence>
<feature type="transmembrane region" description="Helical" evidence="10">
    <location>
        <begin position="272"/>
        <end position="294"/>
    </location>
</feature>
<feature type="transmembrane region" description="Helical" evidence="10">
    <location>
        <begin position="793"/>
        <end position="815"/>
    </location>
</feature>
<keyword evidence="13" id="KW-1185">Reference proteome</keyword>
<sequence length="1541" mass="168657">MLNLFWRQFRALLWKNWIVLSKHPFLTILRCLILPVAYGVFLAYGKVFLHRLNNYGLGEPASIYAIDDQFDGSKSLVWADGTNGASNPSPFQIIARITSNFTSTQLAGVKEVANLSDISASCPQNFNALSSCFAGVGFTDIPSVDAPGTRPVNYTIFSDAGLSSIDVEHHTSDFETRIFPLQWAVDQAIIELQTGIPQQTPLEWPYTNMTNAEQKTAIRLSYIRGVRQIICLAFFVTFIGISYQIPGSVASERTLLLTEHMKAMGLLESARILSWHIGISVTYLPAWIAVSLIWKYLLFLKTSVALVLAVHVLLGLVLASWSYNFCFFGLVLHSSSTAVLFVFSIIFPPSFYIFALKAICGYENHQIPTNAVKGDPDRDILVLPLLIAALVDIFLWPCLALLFERLLYATSGPGRPFSLAFWKRRKTLLDAASLPANVAVSIRNLTKTYKGFRRRSKGAVTAVSNLDLNVPATGIFVMLGSNGGTIVFEGGSPRPPRGSLGIVPQKNVLFPELTCLQALRVWKAVKWSQNSVANEDLEQLLRDCDLGSKINASSATLSGGQRRKLHLAIGLLGGSKVLLVDECTSGVDPLSRRALWKILTTFREDRSIVFTTHFLDEADLLADQIVILTPPGKVLASGSPVALKRDLGDGYTIQVMFPSPDDFEKQDSSLVQEILEKIRAIAPLAFLSTPSPTHVLYHLKTRDSHIVGRVLGMLDGEVHMKRITSYEILGSTIEDIFLELMAENEVKDESSMDTLVPLAKPTLLDLPNGRPVSPLVQAFTIFHKRVLIARRSWLSPLIMIIVAVAGSCIPLVFIAGQQQQCGERFYSSSATPLYLPYSPILHATGPSTSEVIASPPNIISTLGPSTRSLNITNEPNNQTFVNTISENYHNLSLGGISIGLSTGASLVAWEASPPGIRGSSMLNLATNVLYNLALNSSGNARGAPVLIEAYYSTFPKVVSNTLLYLKWLFFFGAAMAVYPAFYALYVSRERLSSVQAMQSSNGLTNPIGLWLGHLMFDMISSVLLSTIIIIIFATVAHQFYGLGFLWLVLVLYGVSAALFAYCLSLMVSSPLAAFAIVAGYQFIIFVLYVSAYLFIFTFGPADKSSHSITIANFAISIVAPVASVGRASLIAANLFSLACSGDDLAGASTLGSINHYGGPIVYLIVYALVLMAILVLVDSGSRALYFLKSRRRRRSDRKRKRELAEESAKTGDSAAVPSHLLRTVDLSKAFRGRRVVDNVNLEVPQDTIFALIGPNGAGKTTTFNIIRGDVLPDSGDVIIRETSVVHNPHSARSALGFCPQFTAIDIQLSVREHLRIYGKLKGLKGGHELNESVDSIMKMTSLDLFADRLACKLSGGNQRKLALAISLLGNPPVILIDEFSTGVDAKMKRDMWQVLRGVSVGKAIVITTHSMEEASALSNKVGILARRMLALGTPESLIARYASYEVHFTCHSRDEVVKARALMAHIPGSRMADDVATRFEVPISSQSDFSLAKLFNVLSSHGNFMEYTVERASLETVFLKVIRENKVGEEDEDPTRSRCRC</sequence>
<keyword evidence="3" id="KW-0813">Transport</keyword>
<feature type="transmembrane region" description="Helical" evidence="10">
    <location>
        <begin position="1110"/>
        <end position="1135"/>
    </location>
</feature>
<evidence type="ECO:0000256" key="10">
    <source>
        <dbReference type="SAM" id="Phobius"/>
    </source>
</evidence>
<dbReference type="Pfam" id="PF00005">
    <property type="entry name" value="ABC_tran"/>
    <property type="match status" value="2"/>
</dbReference>
<comment type="subcellular location">
    <subcellularLocation>
        <location evidence="1">Membrane</location>
        <topology evidence="1">Multi-pass membrane protein</topology>
    </subcellularLocation>
</comment>
<feature type="transmembrane region" description="Helical" evidence="10">
    <location>
        <begin position="25"/>
        <end position="44"/>
    </location>
</feature>
<evidence type="ECO:0000256" key="5">
    <source>
        <dbReference type="ARBA" id="ARBA00022737"/>
    </source>
</evidence>
<dbReference type="SUPFAM" id="SSF52540">
    <property type="entry name" value="P-loop containing nucleoside triphosphate hydrolases"/>
    <property type="match status" value="2"/>
</dbReference>
<feature type="transmembrane region" description="Helical" evidence="10">
    <location>
        <begin position="1073"/>
        <end position="1098"/>
    </location>
</feature>
<feature type="transmembrane region" description="Helical" evidence="10">
    <location>
        <begin position="1044"/>
        <end position="1067"/>
    </location>
</feature>
<organism evidence="12 13">
    <name type="scientific">Hebeloma cylindrosporum</name>
    <dbReference type="NCBI Taxonomy" id="76867"/>
    <lineage>
        <taxon>Eukaryota</taxon>
        <taxon>Fungi</taxon>
        <taxon>Dikarya</taxon>
        <taxon>Basidiomycota</taxon>
        <taxon>Agaricomycotina</taxon>
        <taxon>Agaricomycetes</taxon>
        <taxon>Agaricomycetidae</taxon>
        <taxon>Agaricales</taxon>
        <taxon>Agaricineae</taxon>
        <taxon>Hymenogastraceae</taxon>
        <taxon>Hebeloma</taxon>
    </lineage>
</organism>
<comment type="similarity">
    <text evidence="2">Belongs to the ABC transporter superfamily. ABCA family.</text>
</comment>
<dbReference type="PANTHER" id="PTHR19229:SF36">
    <property type="entry name" value="ATP-BINDING CASSETTE SUB-FAMILY A MEMBER 2"/>
    <property type="match status" value="1"/>
</dbReference>
<evidence type="ECO:0000256" key="1">
    <source>
        <dbReference type="ARBA" id="ARBA00004141"/>
    </source>
</evidence>
<dbReference type="EMBL" id="KN831792">
    <property type="protein sequence ID" value="KIM38139.1"/>
    <property type="molecule type" value="Genomic_DNA"/>
</dbReference>
<evidence type="ECO:0000256" key="6">
    <source>
        <dbReference type="ARBA" id="ARBA00022741"/>
    </source>
</evidence>
<keyword evidence="7" id="KW-0067">ATP-binding</keyword>
<evidence type="ECO:0000256" key="8">
    <source>
        <dbReference type="ARBA" id="ARBA00022989"/>
    </source>
</evidence>
<evidence type="ECO:0000256" key="9">
    <source>
        <dbReference type="ARBA" id="ARBA00023136"/>
    </source>
</evidence>
<keyword evidence="8 10" id="KW-1133">Transmembrane helix</keyword>
<feature type="transmembrane region" description="Helical" evidence="10">
    <location>
        <begin position="1160"/>
        <end position="1187"/>
    </location>
</feature>
<dbReference type="CDD" id="cd03263">
    <property type="entry name" value="ABC_subfamily_A"/>
    <property type="match status" value="1"/>
</dbReference>
<dbReference type="InterPro" id="IPR027417">
    <property type="entry name" value="P-loop_NTPase"/>
</dbReference>